<accession>A0A0D3IF23</accession>
<comment type="similarity">
    <text evidence="1">Belongs to the pseudouridine synthase RluA family.</text>
</comment>
<dbReference type="GeneID" id="17255978"/>
<dbReference type="AlphaFoldDB" id="A0A0D3IF23"/>
<dbReference type="GO" id="GO:0003723">
    <property type="term" value="F:RNA binding"/>
    <property type="evidence" value="ECO:0007669"/>
    <property type="project" value="InterPro"/>
</dbReference>
<name>A0A0D3IF23_EMIH1</name>
<dbReference type="EnsemblProtists" id="EOD09858">
    <property type="protein sequence ID" value="EOD09858"/>
    <property type="gene ID" value="EMIHUDRAFT_216495"/>
</dbReference>
<dbReference type="Gene3D" id="3.30.2350.10">
    <property type="entry name" value="Pseudouridine synthase"/>
    <property type="match status" value="2"/>
</dbReference>
<evidence type="ECO:0000313" key="3">
    <source>
        <dbReference type="Proteomes" id="UP000013827"/>
    </source>
</evidence>
<keyword evidence="3" id="KW-1185">Reference proteome</keyword>
<dbReference type="Proteomes" id="UP000013827">
    <property type="component" value="Unassembled WGS sequence"/>
</dbReference>
<evidence type="ECO:0000256" key="1">
    <source>
        <dbReference type="ARBA" id="ARBA00010876"/>
    </source>
</evidence>
<reference evidence="2" key="2">
    <citation type="submission" date="2024-10" db="UniProtKB">
        <authorList>
            <consortium name="EnsemblProtists"/>
        </authorList>
    </citation>
    <scope>IDENTIFICATION</scope>
</reference>
<dbReference type="RefSeq" id="XP_005762287.1">
    <property type="nucleotide sequence ID" value="XM_005762230.1"/>
</dbReference>
<dbReference type="InterPro" id="IPR050188">
    <property type="entry name" value="RluA_PseudoU_synthase"/>
</dbReference>
<dbReference type="SUPFAM" id="SSF55120">
    <property type="entry name" value="Pseudouridine synthase"/>
    <property type="match status" value="1"/>
</dbReference>
<dbReference type="PANTHER" id="PTHR21600:SF87">
    <property type="entry name" value="RNA PSEUDOURIDYLATE SYNTHASE DOMAIN-CONTAINING PROTEIN 1"/>
    <property type="match status" value="1"/>
</dbReference>
<dbReference type="GO" id="GO:0009982">
    <property type="term" value="F:pseudouridine synthase activity"/>
    <property type="evidence" value="ECO:0007669"/>
    <property type="project" value="InterPro"/>
</dbReference>
<sequence>MRPAPVRVLATSPRGVVLDKPSGVRTERLLEAAAAQLRLDLRAVSRLDKGTSGCLAVAVGEAGFQELKAAFAGRAAYLCLVEGLQHQIRVHMKTLGHALVGDTRYCSTSRRVQRQLGWCGGRLFLHNCQTAIERDGVGRLAARSRLPPELQLALRTAGADAPLEEIYRSEIKP</sequence>
<evidence type="ECO:0008006" key="4">
    <source>
        <dbReference type="Google" id="ProtNLM"/>
    </source>
</evidence>
<dbReference type="HOGENOM" id="CLU_1550417_0_0_1"/>
<dbReference type="PANTHER" id="PTHR21600">
    <property type="entry name" value="MITOCHONDRIAL RNA PSEUDOURIDINE SYNTHASE"/>
    <property type="match status" value="1"/>
</dbReference>
<dbReference type="PaxDb" id="2903-EOD09858"/>
<protein>
    <recommendedName>
        <fullName evidence="4">Pseudouridine synthase RsuA/RluA-like domain-containing protein</fullName>
    </recommendedName>
</protein>
<evidence type="ECO:0000313" key="2">
    <source>
        <dbReference type="EnsemblProtists" id="EOD09858"/>
    </source>
</evidence>
<dbReference type="GO" id="GO:0000455">
    <property type="term" value="P:enzyme-directed rRNA pseudouridine synthesis"/>
    <property type="evidence" value="ECO:0007669"/>
    <property type="project" value="TreeGrafter"/>
</dbReference>
<dbReference type="InterPro" id="IPR020103">
    <property type="entry name" value="PsdUridine_synth_cat_dom_sf"/>
</dbReference>
<organism evidence="2 3">
    <name type="scientific">Emiliania huxleyi (strain CCMP1516)</name>
    <dbReference type="NCBI Taxonomy" id="280463"/>
    <lineage>
        <taxon>Eukaryota</taxon>
        <taxon>Haptista</taxon>
        <taxon>Haptophyta</taxon>
        <taxon>Prymnesiophyceae</taxon>
        <taxon>Isochrysidales</taxon>
        <taxon>Noelaerhabdaceae</taxon>
        <taxon>Emiliania</taxon>
    </lineage>
</organism>
<proteinExistence type="inferred from homology"/>
<dbReference type="KEGG" id="ehx:EMIHUDRAFT_216495"/>
<reference evidence="3" key="1">
    <citation type="journal article" date="2013" name="Nature">
        <title>Pan genome of the phytoplankton Emiliania underpins its global distribution.</title>
        <authorList>
            <person name="Read B.A."/>
            <person name="Kegel J."/>
            <person name="Klute M.J."/>
            <person name="Kuo A."/>
            <person name="Lefebvre S.C."/>
            <person name="Maumus F."/>
            <person name="Mayer C."/>
            <person name="Miller J."/>
            <person name="Monier A."/>
            <person name="Salamov A."/>
            <person name="Young J."/>
            <person name="Aguilar M."/>
            <person name="Claverie J.M."/>
            <person name="Frickenhaus S."/>
            <person name="Gonzalez K."/>
            <person name="Herman E.K."/>
            <person name="Lin Y.C."/>
            <person name="Napier J."/>
            <person name="Ogata H."/>
            <person name="Sarno A.F."/>
            <person name="Shmutz J."/>
            <person name="Schroeder D."/>
            <person name="de Vargas C."/>
            <person name="Verret F."/>
            <person name="von Dassow P."/>
            <person name="Valentin K."/>
            <person name="Van de Peer Y."/>
            <person name="Wheeler G."/>
            <person name="Dacks J.B."/>
            <person name="Delwiche C.F."/>
            <person name="Dyhrman S.T."/>
            <person name="Glockner G."/>
            <person name="John U."/>
            <person name="Richards T."/>
            <person name="Worden A.Z."/>
            <person name="Zhang X."/>
            <person name="Grigoriev I.V."/>
            <person name="Allen A.E."/>
            <person name="Bidle K."/>
            <person name="Borodovsky M."/>
            <person name="Bowler C."/>
            <person name="Brownlee C."/>
            <person name="Cock J.M."/>
            <person name="Elias M."/>
            <person name="Gladyshev V.N."/>
            <person name="Groth M."/>
            <person name="Guda C."/>
            <person name="Hadaegh A."/>
            <person name="Iglesias-Rodriguez M.D."/>
            <person name="Jenkins J."/>
            <person name="Jones B.M."/>
            <person name="Lawson T."/>
            <person name="Leese F."/>
            <person name="Lindquist E."/>
            <person name="Lobanov A."/>
            <person name="Lomsadze A."/>
            <person name="Malik S.B."/>
            <person name="Marsh M.E."/>
            <person name="Mackinder L."/>
            <person name="Mock T."/>
            <person name="Mueller-Roeber B."/>
            <person name="Pagarete A."/>
            <person name="Parker M."/>
            <person name="Probert I."/>
            <person name="Quesneville H."/>
            <person name="Raines C."/>
            <person name="Rensing S.A."/>
            <person name="Riano-Pachon D.M."/>
            <person name="Richier S."/>
            <person name="Rokitta S."/>
            <person name="Shiraiwa Y."/>
            <person name="Soanes D.M."/>
            <person name="van der Giezen M."/>
            <person name="Wahlund T.M."/>
            <person name="Williams B."/>
            <person name="Wilson W."/>
            <person name="Wolfe G."/>
            <person name="Wurch L.L."/>
        </authorList>
    </citation>
    <scope>NUCLEOTIDE SEQUENCE</scope>
</reference>